<keyword evidence="13" id="KW-0560">Oxidoreductase</keyword>
<sequence length="377" mass="40739">MSKRDYYEVLGVARTASDDELKKAYRRCAMKFHPDRNPGDHAAEAAFKECKEAYEVLSDGNRRRMYDAHGHAAFEHGMGGMGGGPGGPDMGDIFGDIFGNIFGGAGGGGGRAPRRGADIGYVLELDLEEAVAGIERRIEIPTLSECEHCHGSGSEDGKVETCVTCHGRGQVRIQRGIFAMQQTCPHCAGRGQTVQNPCGVCHGAGRVEETKVLSVKIPAGVDNGDRIRLSGEGEAGPAGTPPGDLYVEVRVREHPIFQRDGDDLHCEVPIRISQAALGDTVRVATLGGEAEIRIPAETQTGKLFRLRGKGVRSVRSRSEGDLYCRVVVETPVNLTADQRKLLEQFEATFTGEDARKHSPKSATFIDGVKGFWDRMTS</sequence>
<comment type="subcellular location">
    <subcellularLocation>
        <location evidence="9">Cytoplasm</location>
    </subcellularLocation>
</comment>
<feature type="binding site" evidence="9">
    <location>
        <position position="146"/>
    </location>
    <ligand>
        <name>Zn(2+)</name>
        <dbReference type="ChEBI" id="CHEBI:29105"/>
        <label>1</label>
    </ligand>
</feature>
<dbReference type="SUPFAM" id="SSF49493">
    <property type="entry name" value="HSP40/DnaJ peptide-binding domain"/>
    <property type="match status" value="2"/>
</dbReference>
<comment type="function">
    <text evidence="9">Participates actively in the response to hyperosmotic and heat shock by preventing the aggregation of stress-denatured proteins and by disaggregating proteins, also in an autonomous, DnaK-independent fashion. Unfolded proteins bind initially to DnaJ; upon interaction with the DnaJ-bound protein, DnaK hydrolyzes its bound ATP, resulting in the formation of a stable complex. GrpE releases ADP from DnaK; ATP binding to DnaK triggers the release of the substrate protein, thus completing the reaction cycle. Several rounds of ATP-dependent interactions between DnaJ, DnaK and GrpE are required for fully efficient folding. Also involved, together with DnaK and GrpE, in the DNA replication of plasmids through activation of initiation proteins.</text>
</comment>
<evidence type="ECO:0000259" key="11">
    <source>
        <dbReference type="PROSITE" id="PS50076"/>
    </source>
</evidence>
<evidence type="ECO:0000259" key="12">
    <source>
        <dbReference type="PROSITE" id="PS51188"/>
    </source>
</evidence>
<feature type="repeat" description="CXXCXGXG motif" evidence="9">
    <location>
        <begin position="162"/>
        <end position="169"/>
    </location>
</feature>
<dbReference type="RefSeq" id="WP_184447719.1">
    <property type="nucleotide sequence ID" value="NZ_CP126170.1"/>
</dbReference>
<feature type="binding site" evidence="9">
    <location>
        <position position="201"/>
    </location>
    <ligand>
        <name>Zn(2+)</name>
        <dbReference type="ChEBI" id="CHEBI:29105"/>
        <label>1</label>
    </ligand>
</feature>
<keyword evidence="14" id="KW-1185">Reference proteome</keyword>
<dbReference type="InterPro" id="IPR002939">
    <property type="entry name" value="DnaJ_C"/>
</dbReference>
<dbReference type="Gene3D" id="2.10.230.10">
    <property type="entry name" value="Heat shock protein DnaJ, cysteine-rich domain"/>
    <property type="match status" value="1"/>
</dbReference>
<evidence type="ECO:0000256" key="1">
    <source>
        <dbReference type="ARBA" id="ARBA00022490"/>
    </source>
</evidence>
<dbReference type="PROSITE" id="PS50076">
    <property type="entry name" value="DNAJ_2"/>
    <property type="match status" value="1"/>
</dbReference>
<feature type="binding site" evidence="9">
    <location>
        <position position="198"/>
    </location>
    <ligand>
        <name>Zn(2+)</name>
        <dbReference type="ChEBI" id="CHEBI:29105"/>
        <label>1</label>
    </ligand>
</feature>
<feature type="repeat" description="CXXCXGXG motif" evidence="9">
    <location>
        <begin position="146"/>
        <end position="153"/>
    </location>
</feature>
<keyword evidence="4 9" id="KW-0677">Repeat</keyword>
<evidence type="ECO:0000256" key="10">
    <source>
        <dbReference type="PROSITE-ProRule" id="PRU00546"/>
    </source>
</evidence>
<dbReference type="Gene3D" id="2.60.260.20">
    <property type="entry name" value="Urease metallochaperone UreE, N-terminal domain"/>
    <property type="match status" value="2"/>
</dbReference>
<feature type="repeat" description="CXXCXGXG motif" evidence="9">
    <location>
        <begin position="184"/>
        <end position="191"/>
    </location>
</feature>
<dbReference type="Pfam" id="PF00226">
    <property type="entry name" value="DnaJ"/>
    <property type="match status" value="1"/>
</dbReference>
<feature type="repeat" description="CXXCXGXG motif" evidence="9">
    <location>
        <begin position="198"/>
        <end position="205"/>
    </location>
</feature>
<dbReference type="PRINTS" id="PR00625">
    <property type="entry name" value="JDOMAIN"/>
</dbReference>
<comment type="subunit">
    <text evidence="9">Homodimer.</text>
</comment>
<comment type="domain">
    <text evidence="9">The J domain is necessary and sufficient to stimulate DnaK ATPase activity. Zinc center 1 plays an important role in the autonomous, DnaK-independent chaperone activity of DnaJ. Zinc center 2 is essential for interaction with DnaK and for DnaJ activity.</text>
</comment>
<keyword evidence="1 9" id="KW-0963">Cytoplasm</keyword>
<comment type="cofactor">
    <cofactor evidence="9">
        <name>Zn(2+)</name>
        <dbReference type="ChEBI" id="CHEBI:29105"/>
    </cofactor>
    <text evidence="9">Binds 2 Zn(2+) ions per monomer.</text>
</comment>
<accession>A0ABZ0JRQ0</accession>
<feature type="binding site" evidence="9">
    <location>
        <position position="162"/>
    </location>
    <ligand>
        <name>Zn(2+)</name>
        <dbReference type="ChEBI" id="CHEBI:29105"/>
        <label>2</label>
    </ligand>
</feature>
<evidence type="ECO:0000256" key="5">
    <source>
        <dbReference type="ARBA" id="ARBA00022771"/>
    </source>
</evidence>
<dbReference type="InterPro" id="IPR012724">
    <property type="entry name" value="DnaJ"/>
</dbReference>
<dbReference type="CDD" id="cd10747">
    <property type="entry name" value="DnaJ_C"/>
    <property type="match status" value="1"/>
</dbReference>
<evidence type="ECO:0000256" key="2">
    <source>
        <dbReference type="ARBA" id="ARBA00022705"/>
    </source>
</evidence>
<dbReference type="SMART" id="SM00271">
    <property type="entry name" value="DnaJ"/>
    <property type="match status" value="1"/>
</dbReference>
<dbReference type="Pfam" id="PF01556">
    <property type="entry name" value="DnaJ_C"/>
    <property type="match status" value="1"/>
</dbReference>
<comment type="similarity">
    <text evidence="9">Belongs to the DnaJ family.</text>
</comment>
<dbReference type="InterPro" id="IPR036869">
    <property type="entry name" value="J_dom_sf"/>
</dbReference>
<dbReference type="CDD" id="cd10719">
    <property type="entry name" value="DnaJ_zf"/>
    <property type="match status" value="1"/>
</dbReference>
<dbReference type="SUPFAM" id="SSF57938">
    <property type="entry name" value="DnaJ/Hsp40 cysteine-rich domain"/>
    <property type="match status" value="1"/>
</dbReference>
<dbReference type="GO" id="GO:0016491">
    <property type="term" value="F:oxidoreductase activity"/>
    <property type="evidence" value="ECO:0007669"/>
    <property type="project" value="UniProtKB-KW"/>
</dbReference>
<feature type="domain" description="CR-type" evidence="12">
    <location>
        <begin position="133"/>
        <end position="210"/>
    </location>
</feature>
<reference evidence="13 14" key="1">
    <citation type="submission" date="2023-05" db="EMBL/GenBank/DDBJ databases">
        <title>Xanthomonas rydalmerenesis sp. nov., a novel Xanthomonas species isolated from Fragaria x ananassa.</title>
        <authorList>
            <person name="McKnight D.J.E."/>
            <person name="Wong-Bajracharya J."/>
            <person name="Okoh E.B."/>
            <person name="Snijders F."/>
            <person name="Lidbetter F."/>
            <person name="Webster J."/>
            <person name="Djordjevic S.P."/>
            <person name="Bogema D.R."/>
            <person name="Chapman T.A."/>
        </authorList>
    </citation>
    <scope>NUCLEOTIDE SEQUENCE [LARGE SCALE GENOMIC DNA]</scope>
    <source>
        <strain evidence="13 14">DAR34883</strain>
    </source>
</reference>
<dbReference type="CDD" id="cd06257">
    <property type="entry name" value="DnaJ"/>
    <property type="match status" value="1"/>
</dbReference>
<keyword evidence="8 9" id="KW-0143">Chaperone</keyword>
<dbReference type="InterPro" id="IPR001305">
    <property type="entry name" value="HSP_DnaJ_Cys-rich_dom"/>
</dbReference>
<dbReference type="Pfam" id="PF00684">
    <property type="entry name" value="DnaJ_CXXCXGXG"/>
    <property type="match status" value="1"/>
</dbReference>
<proteinExistence type="inferred from homology"/>
<keyword evidence="5 9" id="KW-0863">Zinc-finger</keyword>
<dbReference type="HAMAP" id="MF_01152">
    <property type="entry name" value="DnaJ"/>
    <property type="match status" value="1"/>
</dbReference>
<evidence type="ECO:0000313" key="13">
    <source>
        <dbReference type="EMBL" id="WOS42519.1"/>
    </source>
</evidence>
<dbReference type="Proteomes" id="UP001302020">
    <property type="component" value="Chromosome"/>
</dbReference>
<evidence type="ECO:0000313" key="14">
    <source>
        <dbReference type="Proteomes" id="UP001302020"/>
    </source>
</evidence>
<keyword evidence="7 9" id="KW-0346">Stress response</keyword>
<dbReference type="Gene3D" id="1.10.287.110">
    <property type="entry name" value="DnaJ domain"/>
    <property type="match status" value="1"/>
</dbReference>
<keyword evidence="6 9" id="KW-0862">Zinc</keyword>
<dbReference type="NCBIfam" id="NF008035">
    <property type="entry name" value="PRK10767.1"/>
    <property type="match status" value="1"/>
</dbReference>
<evidence type="ECO:0000256" key="4">
    <source>
        <dbReference type="ARBA" id="ARBA00022737"/>
    </source>
</evidence>
<evidence type="ECO:0000256" key="8">
    <source>
        <dbReference type="ARBA" id="ARBA00023186"/>
    </source>
</evidence>
<feature type="binding site" evidence="9">
    <location>
        <position position="149"/>
    </location>
    <ligand>
        <name>Zn(2+)</name>
        <dbReference type="ChEBI" id="CHEBI:29105"/>
        <label>1</label>
    </ligand>
</feature>
<gene>
    <name evidence="9 13" type="primary">dnaJ</name>
    <name evidence="13" type="ORF">QN243_08815</name>
</gene>
<dbReference type="PROSITE" id="PS51188">
    <property type="entry name" value="ZF_CR"/>
    <property type="match status" value="1"/>
</dbReference>
<feature type="binding site" evidence="9">
    <location>
        <position position="184"/>
    </location>
    <ligand>
        <name>Zn(2+)</name>
        <dbReference type="ChEBI" id="CHEBI:29105"/>
        <label>2</label>
    </ligand>
</feature>
<feature type="domain" description="J" evidence="11">
    <location>
        <begin position="5"/>
        <end position="70"/>
    </location>
</feature>
<evidence type="ECO:0000256" key="3">
    <source>
        <dbReference type="ARBA" id="ARBA00022723"/>
    </source>
</evidence>
<feature type="zinc finger region" description="CR-type" evidence="10">
    <location>
        <begin position="133"/>
        <end position="210"/>
    </location>
</feature>
<dbReference type="PANTHER" id="PTHR43096:SF48">
    <property type="entry name" value="CHAPERONE PROTEIN DNAJ"/>
    <property type="match status" value="1"/>
</dbReference>
<organism evidence="13 14">
    <name type="scientific">Xanthomonas rydalmerensis</name>
    <dbReference type="NCBI Taxonomy" id="3046274"/>
    <lineage>
        <taxon>Bacteria</taxon>
        <taxon>Pseudomonadati</taxon>
        <taxon>Pseudomonadota</taxon>
        <taxon>Gammaproteobacteria</taxon>
        <taxon>Lysobacterales</taxon>
        <taxon>Lysobacteraceae</taxon>
        <taxon>Xanthomonas</taxon>
    </lineage>
</organism>
<evidence type="ECO:0000256" key="9">
    <source>
        <dbReference type="HAMAP-Rule" id="MF_01152"/>
    </source>
</evidence>
<name>A0ABZ0JRQ0_9XANT</name>
<dbReference type="PANTHER" id="PTHR43096">
    <property type="entry name" value="DNAJ HOMOLOG 1, MITOCHONDRIAL-RELATED"/>
    <property type="match status" value="1"/>
</dbReference>
<evidence type="ECO:0000256" key="7">
    <source>
        <dbReference type="ARBA" id="ARBA00023016"/>
    </source>
</evidence>
<dbReference type="EMBL" id="CP126172">
    <property type="protein sequence ID" value="WOS42519.1"/>
    <property type="molecule type" value="Genomic_DNA"/>
</dbReference>
<keyword evidence="3 9" id="KW-0479">Metal-binding</keyword>
<evidence type="ECO:0000256" key="6">
    <source>
        <dbReference type="ARBA" id="ARBA00022833"/>
    </source>
</evidence>
<feature type="binding site" evidence="9">
    <location>
        <position position="187"/>
    </location>
    <ligand>
        <name>Zn(2+)</name>
        <dbReference type="ChEBI" id="CHEBI:29105"/>
        <label>2</label>
    </ligand>
</feature>
<protein>
    <recommendedName>
        <fullName evidence="9">Chaperone protein DnaJ</fullName>
    </recommendedName>
</protein>
<dbReference type="SUPFAM" id="SSF46565">
    <property type="entry name" value="Chaperone J-domain"/>
    <property type="match status" value="1"/>
</dbReference>
<feature type="binding site" evidence="9">
    <location>
        <position position="165"/>
    </location>
    <ligand>
        <name>Zn(2+)</name>
        <dbReference type="ChEBI" id="CHEBI:29105"/>
        <label>2</label>
    </ligand>
</feature>
<dbReference type="InterPro" id="IPR036410">
    <property type="entry name" value="HSP_DnaJ_Cys-rich_dom_sf"/>
</dbReference>
<dbReference type="InterPro" id="IPR001623">
    <property type="entry name" value="DnaJ_domain"/>
</dbReference>
<dbReference type="InterPro" id="IPR008971">
    <property type="entry name" value="HSP40/DnaJ_pept-bd"/>
</dbReference>
<keyword evidence="2 9" id="KW-0235">DNA replication</keyword>
<dbReference type="NCBIfam" id="TIGR02349">
    <property type="entry name" value="DnaJ_bact"/>
    <property type="match status" value="1"/>
</dbReference>